<evidence type="ECO:0000256" key="11">
    <source>
        <dbReference type="ARBA" id="ARBA00023286"/>
    </source>
</evidence>
<feature type="transmembrane region" description="Helical" evidence="14">
    <location>
        <begin position="796"/>
        <end position="822"/>
    </location>
</feature>
<dbReference type="GO" id="GO:0015276">
    <property type="term" value="F:ligand-gated monoatomic ion channel activity"/>
    <property type="evidence" value="ECO:0007669"/>
    <property type="project" value="InterPro"/>
</dbReference>
<evidence type="ECO:0000256" key="1">
    <source>
        <dbReference type="ARBA" id="ARBA00004651"/>
    </source>
</evidence>
<feature type="transmembrane region" description="Helical" evidence="14">
    <location>
        <begin position="733"/>
        <end position="755"/>
    </location>
</feature>
<keyword evidence="10" id="KW-0325">Glycoprotein</keyword>
<evidence type="ECO:0000256" key="6">
    <source>
        <dbReference type="ARBA" id="ARBA00022989"/>
    </source>
</evidence>
<evidence type="ECO:0000259" key="15">
    <source>
        <dbReference type="SMART" id="SM00918"/>
    </source>
</evidence>
<dbReference type="Pfam" id="PF00060">
    <property type="entry name" value="Lig_chan"/>
    <property type="match status" value="2"/>
</dbReference>
<evidence type="ECO:0000256" key="10">
    <source>
        <dbReference type="ARBA" id="ARBA00023180"/>
    </source>
</evidence>
<name>A0AAE1FIN6_PETCI</name>
<keyword evidence="12" id="KW-0407">Ion channel</keyword>
<keyword evidence="11" id="KW-1071">Ligand-gated ion channel</keyword>
<evidence type="ECO:0000256" key="9">
    <source>
        <dbReference type="ARBA" id="ARBA00023170"/>
    </source>
</evidence>
<comment type="subcellular location">
    <subcellularLocation>
        <location evidence="1">Cell membrane</location>
        <topology evidence="1">Multi-pass membrane protein</topology>
    </subcellularLocation>
</comment>
<evidence type="ECO:0000256" key="14">
    <source>
        <dbReference type="SAM" id="Phobius"/>
    </source>
</evidence>
<organism evidence="16 17">
    <name type="scientific">Petrolisthes cinctipes</name>
    <name type="common">Flat porcelain crab</name>
    <dbReference type="NCBI Taxonomy" id="88211"/>
    <lineage>
        <taxon>Eukaryota</taxon>
        <taxon>Metazoa</taxon>
        <taxon>Ecdysozoa</taxon>
        <taxon>Arthropoda</taxon>
        <taxon>Crustacea</taxon>
        <taxon>Multicrustacea</taxon>
        <taxon>Malacostraca</taxon>
        <taxon>Eumalacostraca</taxon>
        <taxon>Eucarida</taxon>
        <taxon>Decapoda</taxon>
        <taxon>Pleocyemata</taxon>
        <taxon>Anomura</taxon>
        <taxon>Galatheoidea</taxon>
        <taxon>Porcellanidae</taxon>
        <taxon>Petrolisthes</taxon>
    </lineage>
</organism>
<evidence type="ECO:0000256" key="3">
    <source>
        <dbReference type="ARBA" id="ARBA00022448"/>
    </source>
</evidence>
<evidence type="ECO:0000256" key="4">
    <source>
        <dbReference type="ARBA" id="ARBA00022475"/>
    </source>
</evidence>
<dbReference type="SMART" id="SM00918">
    <property type="entry name" value="Lig_chan-Glu_bd"/>
    <property type="match status" value="2"/>
</dbReference>
<dbReference type="Proteomes" id="UP001286313">
    <property type="component" value="Unassembled WGS sequence"/>
</dbReference>
<evidence type="ECO:0000256" key="8">
    <source>
        <dbReference type="ARBA" id="ARBA00023136"/>
    </source>
</evidence>
<keyword evidence="17" id="KW-1185">Reference proteome</keyword>
<keyword evidence="4" id="KW-1003">Cell membrane</keyword>
<feature type="domain" description="Ionotropic glutamate receptor L-glutamate and glycine-binding" evidence="15">
    <location>
        <begin position="1280"/>
        <end position="1343"/>
    </location>
</feature>
<evidence type="ECO:0000313" key="17">
    <source>
        <dbReference type="Proteomes" id="UP001286313"/>
    </source>
</evidence>
<comment type="similarity">
    <text evidence="2">Belongs to the glutamate-gated ion channel (TC 1.A.10.1) family.</text>
</comment>
<sequence>MVCSLRKITDNSVDDILQHNKNSAQLQSPDVDSMGLQRLPTSSLSHILTNQTRSPRSAGQGRWGELTTAKSLKDTAALLSGLLMAVVQQELLGCDLVVLHDDVDLYSLVVQDLLLVTNSRQVVVVRNETDLAEVIWVSTGCGGYVILLEYPEPLLSFANTHHNTWDYKGRYVMVSQRVEQVEALVATRNGKKTEHILGVVKGGQEGEWRVYMNMLYWGEGVRPVTTWRHHRFTFHSDLFPDKLADFRGAVLKGLAHAYKLHKGHDLDEVFDEVHEGKSVLLENTGFLHFHIVTHFTHRGVSTVRIMKEYGSTGEDTKANNEEGVVSLSTDHMQGLFIIAMNISNFMDPKQLLWLLTFMSREGMKLFGTKLTENPLVNISQHQNMSTQMLVYEGSSREIYTPPLLPSTSQYRNSRNVGLSLRIGLSSPISLDTDSLSELLKTVVQRELNGCDLVFLHDDTDLYSVEVQELLLTLPNSRQVVVVRNETDLAKVVWVSPGCGGYLILMEDMEPLLYYANTYHDMWGYRGRYVMVSQRVEQVEALVATRNGKKTEHILGVVKGGQEGEWRVYMNMLYWGEGVRPVTTWRHHRFTSQSQLFPDKLSDFRGAVLKVATFEFPPSIMYYEADNGTLLYHYGKEITIVQNLAQTLNFSVRFAEPADGDTWGYLINDSWTGMMGELVRNEADMGLGNVFMMGYRYEVITFSAPFSHESVCFMARVEPPVPRWQAPSFPFHPWTWLAFLVGIIVSGPILFVVAFFSGQFGAESTSLTKIGFSCYYAFGLHFNEPQFVEPRMNSTRIFVLFLWLYTMILTITYSTNLTAFLLVQKPAASMETTRELYESGREMALICQGLTLSIAKSRDPYIKGLMNVYKTYKHHKLDEVFDRVLKGKSVFLENEEFLNFHIATQFTHRGVSRVRLMKECLTQYNIIIALQRNSALKRKIDIIISWVHESGLVGHENRKALEFAATTKKYGSADKEKSTNQEEGVVALSIDHMQGLFILVVLGCSSQSEVRSVLFTLWLDTEEAGLDPLPSPTPTPTPPTPSSQQHVMNDPFLTNKTLDIGLQRSDKLISGYITNVTRRTRRTGLLSTAVKSTEAASLSKLLASVVQQDMNDCRLVLIYDASELYSDVVQDLMLLLPNPKQVVEMRRAEDLLGVVWVSKECGGYLLLLDHPQPLLTFTNTHHDSWDYHGRYVFVSQRVEQVEALVATRNGKKTEHILGVVKGGQEGEWRVYMNMLYWGEGVRPVTTWRHHRFTSQSQLFPDKLDDLQGTVLKVSTFEFPPSIIYYRDDNGTLLYRYGEDISVVKNVARVLNFTAHFRKPVDGYKWGSQKANNGTGNGMMGELMRDEADIGIANLFLNPGRYEVLTLSAPYAREKICFLARVEPPLPRWQALAFPFHPYTWLAILVGFILSGPVLFLLAAASSRWGDEAASLGTLDFSWYYSFGLHFCESQVVEPRMNSTRIFVLFLWLYTMILTIAYSTNLTAFLVVHKPSKQIETVKELSESNLELSVYLPGLTSAISSSLDPHVQALSRIHKVYTFETPESWLLSRVLAGKSVLSENISYLKYHIATHFTYRGISTARVMKECLHYRYVILALQRNSPLKKKGDKVIAWLTESDITNHEKEEASALAASVQKHDEEDEAPVQDEGVVALTLDHTQGVFIITLVGWFAGYSIFIIEYFLRPGLKK</sequence>
<evidence type="ECO:0000256" key="13">
    <source>
        <dbReference type="SAM" id="MobiDB-lite"/>
    </source>
</evidence>
<evidence type="ECO:0000256" key="2">
    <source>
        <dbReference type="ARBA" id="ARBA00008685"/>
    </source>
</evidence>
<gene>
    <name evidence="16" type="ORF">Pcinc_020905</name>
</gene>
<feature type="transmembrane region" description="Helical" evidence="14">
    <location>
        <begin position="1460"/>
        <end position="1486"/>
    </location>
</feature>
<feature type="domain" description="Ionotropic glutamate receptor L-glutamate and glycine-binding" evidence="15">
    <location>
        <begin position="617"/>
        <end position="679"/>
    </location>
</feature>
<keyword evidence="9" id="KW-0675">Receptor</keyword>
<keyword evidence="8 14" id="KW-0472">Membrane</keyword>
<dbReference type="SUPFAM" id="SSF53850">
    <property type="entry name" value="Periplasmic binding protein-like II"/>
    <property type="match status" value="2"/>
</dbReference>
<accession>A0AAE1FIN6</accession>
<feature type="transmembrane region" description="Helical" evidence="14">
    <location>
        <begin position="1397"/>
        <end position="1419"/>
    </location>
</feature>
<dbReference type="PANTHER" id="PTHR42643">
    <property type="entry name" value="IONOTROPIC RECEPTOR 20A-RELATED"/>
    <property type="match status" value="1"/>
</dbReference>
<evidence type="ECO:0000256" key="7">
    <source>
        <dbReference type="ARBA" id="ARBA00023065"/>
    </source>
</evidence>
<dbReference type="Gene3D" id="3.40.190.10">
    <property type="entry name" value="Periplasmic binding protein-like II"/>
    <property type="match status" value="2"/>
</dbReference>
<keyword evidence="3" id="KW-0813">Transport</keyword>
<dbReference type="Gene3D" id="1.10.287.70">
    <property type="match status" value="2"/>
</dbReference>
<feature type="compositionally biased region" description="Pro residues" evidence="13">
    <location>
        <begin position="1028"/>
        <end position="1040"/>
    </location>
</feature>
<dbReference type="EMBL" id="JAWQEG010002133">
    <property type="protein sequence ID" value="KAK3874145.1"/>
    <property type="molecule type" value="Genomic_DNA"/>
</dbReference>
<dbReference type="InterPro" id="IPR019594">
    <property type="entry name" value="Glu/Gly-bd"/>
</dbReference>
<keyword evidence="5 14" id="KW-0812">Transmembrane</keyword>
<evidence type="ECO:0000256" key="5">
    <source>
        <dbReference type="ARBA" id="ARBA00022692"/>
    </source>
</evidence>
<dbReference type="InterPro" id="IPR001320">
    <property type="entry name" value="Iontro_rcpt_C"/>
</dbReference>
<dbReference type="InterPro" id="IPR052192">
    <property type="entry name" value="Insect_Ionotropic_Sensory_Rcpt"/>
</dbReference>
<comment type="caution">
    <text evidence="16">The sequence shown here is derived from an EMBL/GenBank/DDBJ whole genome shotgun (WGS) entry which is preliminary data.</text>
</comment>
<evidence type="ECO:0000256" key="12">
    <source>
        <dbReference type="ARBA" id="ARBA00023303"/>
    </source>
</evidence>
<dbReference type="PANTHER" id="PTHR42643:SF38">
    <property type="entry name" value="IONOTROPIC RECEPTOR 100A"/>
    <property type="match status" value="1"/>
</dbReference>
<dbReference type="GO" id="GO:0005886">
    <property type="term" value="C:plasma membrane"/>
    <property type="evidence" value="ECO:0007669"/>
    <property type="project" value="UniProtKB-SubCell"/>
</dbReference>
<keyword evidence="6 14" id="KW-1133">Transmembrane helix</keyword>
<protein>
    <recommendedName>
        <fullName evidence="15">Ionotropic glutamate receptor L-glutamate and glycine-binding domain-containing protein</fullName>
    </recommendedName>
</protein>
<feature type="region of interest" description="Disordered" evidence="13">
    <location>
        <begin position="1025"/>
        <end position="1047"/>
    </location>
</feature>
<reference evidence="16" key="1">
    <citation type="submission" date="2023-10" db="EMBL/GenBank/DDBJ databases">
        <title>Genome assemblies of two species of porcelain crab, Petrolisthes cinctipes and Petrolisthes manimaculis (Anomura: Porcellanidae).</title>
        <authorList>
            <person name="Angst P."/>
        </authorList>
    </citation>
    <scope>NUCLEOTIDE SEQUENCE</scope>
    <source>
        <strain evidence="16">PB745_01</strain>
        <tissue evidence="16">Gill</tissue>
    </source>
</reference>
<dbReference type="Pfam" id="PF10613">
    <property type="entry name" value="Lig_chan-Glu_bd"/>
    <property type="match status" value="2"/>
</dbReference>
<keyword evidence="7" id="KW-0406">Ion transport</keyword>
<dbReference type="GO" id="GO:0050906">
    <property type="term" value="P:detection of stimulus involved in sensory perception"/>
    <property type="evidence" value="ECO:0007669"/>
    <property type="project" value="UniProtKB-ARBA"/>
</dbReference>
<evidence type="ECO:0000313" key="16">
    <source>
        <dbReference type="EMBL" id="KAK3874145.1"/>
    </source>
</evidence>
<feature type="transmembrane region" description="Helical" evidence="14">
    <location>
        <begin position="1658"/>
        <end position="1679"/>
    </location>
</feature>
<proteinExistence type="inferred from homology"/>